<evidence type="ECO:0008006" key="4">
    <source>
        <dbReference type="Google" id="ProtNLM"/>
    </source>
</evidence>
<keyword evidence="3" id="KW-1185">Reference proteome</keyword>
<keyword evidence="1" id="KW-0040">ANK repeat</keyword>
<gene>
    <name evidence="2" type="ORF">HICCMSTLAB_LOCUS9833</name>
</gene>
<dbReference type="AlphaFoldDB" id="A0A8J2MNJ4"/>
<proteinExistence type="predicted"/>
<evidence type="ECO:0000256" key="1">
    <source>
        <dbReference type="PROSITE-ProRule" id="PRU00023"/>
    </source>
</evidence>
<evidence type="ECO:0000313" key="3">
    <source>
        <dbReference type="Proteomes" id="UP000786811"/>
    </source>
</evidence>
<reference evidence="2" key="1">
    <citation type="submission" date="2021-04" db="EMBL/GenBank/DDBJ databases">
        <authorList>
            <person name="Chebbi M.A.C M."/>
        </authorList>
    </citation>
    <scope>NUCLEOTIDE SEQUENCE</scope>
</reference>
<protein>
    <recommendedName>
        <fullName evidence="4">Ankyrin repeat domain-containing protein</fullName>
    </recommendedName>
</protein>
<sequence>MNNTREEIKDFKIFRELNYKEVRNLIMSKKLYVNTVVKIYDRDRIKIPSSEFLPLNDRKEYFFEYTILHLALYVDDDEFVDFLLENNADTKLETEH</sequence>
<name>A0A8J2MNJ4_COTCN</name>
<comment type="caution">
    <text evidence="2">The sequence shown here is derived from an EMBL/GenBank/DDBJ whole genome shotgun (WGS) entry which is preliminary data.</text>
</comment>
<accession>A0A8J2MNJ4</accession>
<feature type="repeat" description="ANK" evidence="1">
    <location>
        <begin position="63"/>
        <end position="95"/>
    </location>
</feature>
<dbReference type="PROSITE" id="PS50088">
    <property type="entry name" value="ANK_REPEAT"/>
    <property type="match status" value="1"/>
</dbReference>
<dbReference type="Proteomes" id="UP000786811">
    <property type="component" value="Unassembled WGS sequence"/>
</dbReference>
<evidence type="ECO:0000313" key="2">
    <source>
        <dbReference type="EMBL" id="CAG5100760.1"/>
    </source>
</evidence>
<dbReference type="OrthoDB" id="5806726at2759"/>
<organism evidence="2 3">
    <name type="scientific">Cotesia congregata</name>
    <name type="common">Parasitoid wasp</name>
    <name type="synonym">Apanteles congregatus</name>
    <dbReference type="NCBI Taxonomy" id="51543"/>
    <lineage>
        <taxon>Eukaryota</taxon>
        <taxon>Metazoa</taxon>
        <taxon>Ecdysozoa</taxon>
        <taxon>Arthropoda</taxon>
        <taxon>Hexapoda</taxon>
        <taxon>Insecta</taxon>
        <taxon>Pterygota</taxon>
        <taxon>Neoptera</taxon>
        <taxon>Endopterygota</taxon>
        <taxon>Hymenoptera</taxon>
        <taxon>Apocrita</taxon>
        <taxon>Ichneumonoidea</taxon>
        <taxon>Braconidae</taxon>
        <taxon>Microgastrinae</taxon>
        <taxon>Cotesia</taxon>
    </lineage>
</organism>
<dbReference type="EMBL" id="CAJNRD030001122">
    <property type="protein sequence ID" value="CAG5100760.1"/>
    <property type="molecule type" value="Genomic_DNA"/>
</dbReference>
<dbReference type="InterPro" id="IPR002110">
    <property type="entry name" value="Ankyrin_rpt"/>
</dbReference>